<comment type="caution">
    <text evidence="3">The sequence shown here is derived from an EMBL/GenBank/DDBJ whole genome shotgun (WGS) entry which is preliminary data.</text>
</comment>
<reference evidence="4" key="1">
    <citation type="journal article" date="2019" name="Int. J. Syst. Evol. Microbiol.">
        <title>The Global Catalogue of Microorganisms (GCM) 10K type strain sequencing project: providing services to taxonomists for standard genome sequencing and annotation.</title>
        <authorList>
            <consortium name="The Broad Institute Genomics Platform"/>
            <consortium name="The Broad Institute Genome Sequencing Center for Infectious Disease"/>
            <person name="Wu L."/>
            <person name="Ma J."/>
        </authorList>
    </citation>
    <scope>NUCLEOTIDE SEQUENCE [LARGE SCALE GENOMIC DNA]</scope>
    <source>
        <strain evidence="4">NBRC 108894</strain>
    </source>
</reference>
<feature type="region of interest" description="Disordered" evidence="1">
    <location>
        <begin position="329"/>
        <end position="386"/>
    </location>
</feature>
<dbReference type="PANTHER" id="PTHR48050">
    <property type="entry name" value="STEROL 3-BETA-GLUCOSYLTRANSFERASE"/>
    <property type="match status" value="1"/>
</dbReference>
<accession>A0ABQ6K1R2</accession>
<sequence>MRILCSFAGGAGHLLPQLPILTAARDAGHRVDVCGRAPAVQVLPPGLADEVRVRNVVRADAGGTIAPIAETTREHERAVIGRHFAGGVARRSAEEVGALLADRPADVVLCDEVDFGARLAAERAGVPCAVVGVIASGAIVQCEIVAGPLAALRSELGLDADPDAARITGELWLSPFPPAFRDPAFPLPEGALSIGPASMSGSAPAPVADDSDRPLVYATLGTEFNIESGDLFSRILAALGRLPIRAVLTVGGDLDPAGFDAPANVRVERFLDTSALLAGCAAVLSHGGSGTVMSAIAHALPQLVVPMGADQPFTADRVEALGIGRRADAVRSTPGTSRTRSRWSSPTTACAPGQGAPRRLGPGAGTRGRGAGAGAPRVGARRAPVG</sequence>
<gene>
    <name evidence="3" type="ORF">GCM10025881_03520</name>
</gene>
<protein>
    <submittedName>
        <fullName evidence="3">Glycosyl transferase</fullName>
    </submittedName>
</protein>
<dbReference type="InterPro" id="IPR002213">
    <property type="entry name" value="UDP_glucos_trans"/>
</dbReference>
<evidence type="ECO:0000256" key="1">
    <source>
        <dbReference type="SAM" id="MobiDB-lite"/>
    </source>
</evidence>
<feature type="compositionally biased region" description="Low complexity" evidence="1">
    <location>
        <begin position="331"/>
        <end position="361"/>
    </location>
</feature>
<dbReference type="GO" id="GO:0016740">
    <property type="term" value="F:transferase activity"/>
    <property type="evidence" value="ECO:0007669"/>
    <property type="project" value="UniProtKB-KW"/>
</dbReference>
<feature type="compositionally biased region" description="Gly residues" evidence="1">
    <location>
        <begin position="362"/>
        <end position="373"/>
    </location>
</feature>
<evidence type="ECO:0000313" key="4">
    <source>
        <dbReference type="Proteomes" id="UP001157034"/>
    </source>
</evidence>
<dbReference type="Proteomes" id="UP001157034">
    <property type="component" value="Unassembled WGS sequence"/>
</dbReference>
<dbReference type="PANTHER" id="PTHR48050:SF13">
    <property type="entry name" value="STEROL 3-BETA-GLUCOSYLTRANSFERASE UGT80A2"/>
    <property type="match status" value="1"/>
</dbReference>
<dbReference type="Pfam" id="PF06722">
    <property type="entry name" value="EryCIII-like_C"/>
    <property type="match status" value="1"/>
</dbReference>
<dbReference type="InterPro" id="IPR050426">
    <property type="entry name" value="Glycosyltransferase_28"/>
</dbReference>
<feature type="domain" description="Erythromycin biosynthesis protein CIII-like C-terminal" evidence="2">
    <location>
        <begin position="234"/>
        <end position="326"/>
    </location>
</feature>
<dbReference type="RefSeq" id="WP_284252360.1">
    <property type="nucleotide sequence ID" value="NZ_BSVB01000001.1"/>
</dbReference>
<dbReference type="InterPro" id="IPR010610">
    <property type="entry name" value="EryCIII-like_C"/>
</dbReference>
<dbReference type="CDD" id="cd03784">
    <property type="entry name" value="GT1_Gtf-like"/>
    <property type="match status" value="1"/>
</dbReference>
<dbReference type="SUPFAM" id="SSF53756">
    <property type="entry name" value="UDP-Glycosyltransferase/glycogen phosphorylase"/>
    <property type="match status" value="1"/>
</dbReference>
<name>A0ABQ6K1R2_9MICO</name>
<evidence type="ECO:0000259" key="2">
    <source>
        <dbReference type="Pfam" id="PF06722"/>
    </source>
</evidence>
<organism evidence="3 4">
    <name type="scientific">Pseudolysinimonas kribbensis</name>
    <dbReference type="NCBI Taxonomy" id="433641"/>
    <lineage>
        <taxon>Bacteria</taxon>
        <taxon>Bacillati</taxon>
        <taxon>Actinomycetota</taxon>
        <taxon>Actinomycetes</taxon>
        <taxon>Micrococcales</taxon>
        <taxon>Microbacteriaceae</taxon>
        <taxon>Pseudolysinimonas</taxon>
    </lineage>
</organism>
<proteinExistence type="predicted"/>
<dbReference type="EMBL" id="BSVB01000001">
    <property type="protein sequence ID" value="GMA93528.1"/>
    <property type="molecule type" value="Genomic_DNA"/>
</dbReference>
<dbReference type="Gene3D" id="3.40.50.2000">
    <property type="entry name" value="Glycogen Phosphorylase B"/>
    <property type="match status" value="2"/>
</dbReference>
<keyword evidence="4" id="KW-1185">Reference proteome</keyword>
<keyword evidence="3" id="KW-0808">Transferase</keyword>
<feature type="compositionally biased region" description="Low complexity" evidence="1">
    <location>
        <begin position="374"/>
        <end position="386"/>
    </location>
</feature>
<evidence type="ECO:0000313" key="3">
    <source>
        <dbReference type="EMBL" id="GMA93528.1"/>
    </source>
</evidence>